<keyword evidence="3" id="KW-0862">Zinc</keyword>
<evidence type="ECO:0000256" key="2">
    <source>
        <dbReference type="ARBA" id="ARBA00022771"/>
    </source>
</evidence>
<dbReference type="SUPFAM" id="SSF57903">
    <property type="entry name" value="FYVE/PHD zinc finger"/>
    <property type="match status" value="1"/>
</dbReference>
<dbReference type="Pfam" id="PF25298">
    <property type="entry name" value="Baculo_FP_2nd"/>
    <property type="match status" value="1"/>
</dbReference>
<evidence type="ECO:0000256" key="3">
    <source>
        <dbReference type="ARBA" id="ARBA00022833"/>
    </source>
</evidence>
<dbReference type="InterPro" id="IPR001965">
    <property type="entry name" value="Znf_PHD"/>
</dbReference>
<protein>
    <recommendedName>
        <fullName evidence="5">PHD-type domain-containing protein</fullName>
    </recommendedName>
</protein>
<sequence>MSFTCRGCLNATASSAGFLQCLNCRGCYHNSCLNIEDDHYNALTQSYKESWICPSCSNVTCRRLNKANTPVCQRQIPMGDSSMNMSFDIPDDSNVSVSCPDGSITQSNEVTMEKISTLFDEKMKAYLSSFMNSFRMALKEDVAKMVRSEMGGVVQEFKNDLNAATDFLASQQETLKSQIAKKDATIKILEADCERMHADLHRLTARMSAMEKTTRSYNVEIQAVPETRNENVTLLFKKICDIVNLPIEDSSILACRRVAKMDSTSKRARNILVTLASPRLKDTLLSAVQRYNKAHPKDTLNSRHLGVSVQSEKIYVVEHLSPECKQLFAAARKFARDNQFKYVWAKYGRVYLRKDDKSGSIYIKNHDTLENL</sequence>
<name>A0ABD0TR06_LOXSC</name>
<dbReference type="PROSITE" id="PS50016">
    <property type="entry name" value="ZF_PHD_2"/>
    <property type="match status" value="1"/>
</dbReference>
<dbReference type="InterPro" id="IPR019786">
    <property type="entry name" value="Zinc_finger_PHD-type_CS"/>
</dbReference>
<dbReference type="Gene3D" id="3.30.40.10">
    <property type="entry name" value="Zinc/RING finger domain, C3HC4 (zinc finger)"/>
    <property type="match status" value="1"/>
</dbReference>
<dbReference type="Pfam" id="PF00628">
    <property type="entry name" value="PHD"/>
    <property type="match status" value="1"/>
</dbReference>
<evidence type="ECO:0000313" key="6">
    <source>
        <dbReference type="EMBL" id="KAL0851788.1"/>
    </source>
</evidence>
<evidence type="ECO:0000259" key="5">
    <source>
        <dbReference type="PROSITE" id="PS50016"/>
    </source>
</evidence>
<comment type="caution">
    <text evidence="6">The sequence shown here is derived from an EMBL/GenBank/DDBJ whole genome shotgun (WGS) entry which is preliminary data.</text>
</comment>
<dbReference type="InterPro" id="IPR057251">
    <property type="entry name" value="FP_C"/>
</dbReference>
<dbReference type="PROSITE" id="PS01359">
    <property type="entry name" value="ZF_PHD_1"/>
    <property type="match status" value="1"/>
</dbReference>
<gene>
    <name evidence="6" type="ORF">ABMA28_000097</name>
</gene>
<evidence type="ECO:0000313" key="7">
    <source>
        <dbReference type="Proteomes" id="UP001549921"/>
    </source>
</evidence>
<reference evidence="6 7" key="1">
    <citation type="submission" date="2024-06" db="EMBL/GenBank/DDBJ databases">
        <title>A chromosome-level genome assembly of beet webworm, Loxostege sticticalis.</title>
        <authorList>
            <person name="Zhang Y."/>
        </authorList>
    </citation>
    <scope>NUCLEOTIDE SEQUENCE [LARGE SCALE GENOMIC DNA]</scope>
    <source>
        <strain evidence="6">AQ028</strain>
        <tissue evidence="6">Male pupae</tissue>
    </source>
</reference>
<dbReference type="EMBL" id="JBEDNZ010000001">
    <property type="protein sequence ID" value="KAL0851788.1"/>
    <property type="molecule type" value="Genomic_DNA"/>
</dbReference>
<dbReference type="PANTHER" id="PTHR37445:SF3">
    <property type="entry name" value="ZINC FINGER PHD-TYPE DOMAIN-CONTAINING PROTEIN"/>
    <property type="match status" value="1"/>
</dbReference>
<keyword evidence="2 4" id="KW-0863">Zinc-finger</keyword>
<proteinExistence type="predicted"/>
<dbReference type="AlphaFoldDB" id="A0ABD0TR06"/>
<dbReference type="InterPro" id="IPR011011">
    <property type="entry name" value="Znf_FYVE_PHD"/>
</dbReference>
<dbReference type="Proteomes" id="UP001549921">
    <property type="component" value="Unassembled WGS sequence"/>
</dbReference>
<feature type="domain" description="PHD-type" evidence="5">
    <location>
        <begin position="2"/>
        <end position="59"/>
    </location>
</feature>
<dbReference type="GO" id="GO:0008270">
    <property type="term" value="F:zinc ion binding"/>
    <property type="evidence" value="ECO:0007669"/>
    <property type="project" value="UniProtKB-KW"/>
</dbReference>
<accession>A0ABD0TR06</accession>
<dbReference type="PANTHER" id="PTHR37445">
    <property type="entry name" value="PROTEIN CBG24663"/>
    <property type="match status" value="1"/>
</dbReference>
<evidence type="ECO:0000256" key="1">
    <source>
        <dbReference type="ARBA" id="ARBA00022723"/>
    </source>
</evidence>
<dbReference type="InterPro" id="IPR013083">
    <property type="entry name" value="Znf_RING/FYVE/PHD"/>
</dbReference>
<keyword evidence="1" id="KW-0479">Metal-binding</keyword>
<dbReference type="SMART" id="SM00249">
    <property type="entry name" value="PHD"/>
    <property type="match status" value="1"/>
</dbReference>
<dbReference type="InterPro" id="IPR019787">
    <property type="entry name" value="Znf_PHD-finger"/>
</dbReference>
<organism evidence="6 7">
    <name type="scientific">Loxostege sticticalis</name>
    <name type="common">Beet webworm moth</name>
    <dbReference type="NCBI Taxonomy" id="481309"/>
    <lineage>
        <taxon>Eukaryota</taxon>
        <taxon>Metazoa</taxon>
        <taxon>Ecdysozoa</taxon>
        <taxon>Arthropoda</taxon>
        <taxon>Hexapoda</taxon>
        <taxon>Insecta</taxon>
        <taxon>Pterygota</taxon>
        <taxon>Neoptera</taxon>
        <taxon>Endopterygota</taxon>
        <taxon>Lepidoptera</taxon>
        <taxon>Glossata</taxon>
        <taxon>Ditrysia</taxon>
        <taxon>Pyraloidea</taxon>
        <taxon>Crambidae</taxon>
        <taxon>Pyraustinae</taxon>
        <taxon>Loxostege</taxon>
    </lineage>
</organism>
<evidence type="ECO:0000256" key="4">
    <source>
        <dbReference type="PROSITE-ProRule" id="PRU00146"/>
    </source>
</evidence>